<keyword evidence="2" id="KW-1185">Reference proteome</keyword>
<reference evidence="2" key="1">
    <citation type="journal article" date="2019" name="Int. J. Syst. Evol. Microbiol.">
        <title>The Global Catalogue of Microorganisms (GCM) 10K type strain sequencing project: providing services to taxonomists for standard genome sequencing and annotation.</title>
        <authorList>
            <consortium name="The Broad Institute Genomics Platform"/>
            <consortium name="The Broad Institute Genome Sequencing Center for Infectious Disease"/>
            <person name="Wu L."/>
            <person name="Ma J."/>
        </authorList>
    </citation>
    <scope>NUCLEOTIDE SEQUENCE [LARGE SCALE GENOMIC DNA]</scope>
    <source>
        <strain evidence="2">JCM 8201</strain>
    </source>
</reference>
<comment type="caution">
    <text evidence="1">The sequence shown here is derived from an EMBL/GenBank/DDBJ whole genome shotgun (WGS) entry which is preliminary data.</text>
</comment>
<accession>A0ABP6GSK9</accession>
<sequence>MCECYPSVRHMIAFWNSVTIGETSVSEPGSEWDFTSISSDRAPMSLDTTVAHPARMYDYYLGGKDNFAADRAAADAAIAAAPDMKVTAQANRAFLGRAVRFLAQSGIKQIIDIGTGIPTAGNTHQVAQEIDPSIRVVYIDNDPMVLIHARALMEAQSQGTTTVIQADLREPRDLLSHPQVRSLIDFGEPVGVNLVAILHFIKDEEDPGKIVRTLRDALPKGSCLVISHCTLDFTEPEVGVALRAIYGKATAPLVPRAHAEILEYFDGFDLVEPGLVHLPLWRPDSIVAPSLLERVHFYAGVGRLS</sequence>
<evidence type="ECO:0000313" key="1">
    <source>
        <dbReference type="EMBL" id="GAA2728330.1"/>
    </source>
</evidence>
<dbReference type="GO" id="GO:0032259">
    <property type="term" value="P:methylation"/>
    <property type="evidence" value="ECO:0007669"/>
    <property type="project" value="UniProtKB-KW"/>
</dbReference>
<protein>
    <submittedName>
        <fullName evidence="1">SAM-dependent methyltransferase</fullName>
    </submittedName>
</protein>
<proteinExistence type="predicted"/>
<dbReference type="EMBL" id="BAAATZ010000013">
    <property type="protein sequence ID" value="GAA2728330.1"/>
    <property type="molecule type" value="Genomic_DNA"/>
</dbReference>
<dbReference type="Pfam" id="PF04672">
    <property type="entry name" value="Methyltransf_19"/>
    <property type="match status" value="1"/>
</dbReference>
<keyword evidence="1" id="KW-0808">Transferase</keyword>
<dbReference type="GO" id="GO:0008168">
    <property type="term" value="F:methyltransferase activity"/>
    <property type="evidence" value="ECO:0007669"/>
    <property type="project" value="UniProtKB-KW"/>
</dbReference>
<name>A0ABP6GSK9_9ACTN</name>
<keyword evidence="1" id="KW-0489">Methyltransferase</keyword>
<gene>
    <name evidence="1" type="ORF">GCM10010439_36300</name>
</gene>
<dbReference type="SUPFAM" id="SSF53335">
    <property type="entry name" value="S-adenosyl-L-methionine-dependent methyltransferases"/>
    <property type="match status" value="1"/>
</dbReference>
<dbReference type="Proteomes" id="UP001501842">
    <property type="component" value="Unassembled WGS sequence"/>
</dbReference>
<organism evidence="1 2">
    <name type="scientific">Actinocorallia aurantiaca</name>
    <dbReference type="NCBI Taxonomy" id="46204"/>
    <lineage>
        <taxon>Bacteria</taxon>
        <taxon>Bacillati</taxon>
        <taxon>Actinomycetota</taxon>
        <taxon>Actinomycetes</taxon>
        <taxon>Streptosporangiales</taxon>
        <taxon>Thermomonosporaceae</taxon>
        <taxon>Actinocorallia</taxon>
    </lineage>
</organism>
<dbReference type="Gene3D" id="3.40.50.150">
    <property type="entry name" value="Vaccinia Virus protein VP39"/>
    <property type="match status" value="1"/>
</dbReference>
<dbReference type="PIRSF" id="PIRSF017393">
    <property type="entry name" value="MTase_SAV2177"/>
    <property type="match status" value="1"/>
</dbReference>
<dbReference type="InterPro" id="IPR006764">
    <property type="entry name" value="SAM_dep_MeTrfase_SAV2177_type"/>
</dbReference>
<dbReference type="InterPro" id="IPR029063">
    <property type="entry name" value="SAM-dependent_MTases_sf"/>
</dbReference>
<evidence type="ECO:0000313" key="2">
    <source>
        <dbReference type="Proteomes" id="UP001501842"/>
    </source>
</evidence>